<dbReference type="InterPro" id="IPR004615">
    <property type="entry name" value="DNA_pol_III_psi"/>
</dbReference>
<dbReference type="PATRIC" id="fig|634113.3.peg.261"/>
<sequence>MIFSDQILSHMGITQWILRDSSVLQGEYLFSIPKSIQLVIISEEVIDLNNLLVRDILQAMIIDSLQVCCISSKKAFLLPKEIICPCWILGYPLSINSKKWIINTVSLRELFFNPELKRTLWMQICQHVYKI</sequence>
<organism evidence="2 3">
    <name type="scientific">Candidatus Arsenophonus lipoptenae</name>
    <dbReference type="NCBI Taxonomy" id="634113"/>
    <lineage>
        <taxon>Bacteria</taxon>
        <taxon>Pseudomonadati</taxon>
        <taxon>Pseudomonadota</taxon>
        <taxon>Gammaproteobacteria</taxon>
        <taxon>Enterobacterales</taxon>
        <taxon>Morganellaceae</taxon>
        <taxon>Arsenophonus</taxon>
    </lineage>
</organism>
<dbReference type="AlphaFoldDB" id="A0A0X9W6G2"/>
<dbReference type="Pfam" id="PF03603">
    <property type="entry name" value="DNA_III_psi"/>
    <property type="match status" value="1"/>
</dbReference>
<comment type="function">
    <text evidence="1">Part of the beta sliding clamp loading complex, which hydrolyzes ATP to load the beta clamp onto primed DNA to form the DNA replication pre-initiation complex. DNA polymerase III is a complex, multichain enzyme responsible for most of the replicative synthesis in bacteria. This DNA polymerase also exhibits 3' to 5' exonuclease activity.</text>
</comment>
<reference evidence="2 3" key="1">
    <citation type="submission" date="2016-01" db="EMBL/GenBank/DDBJ databases">
        <title>Genome sequence of Ca. Arsenophonus lipopteni, the exclusive symbiont of a blood sucking fly Lipoptena cervi (Diptera: Hippoboscidae).</title>
        <authorList>
            <person name="Novakova E."/>
            <person name="Hypsa V."/>
            <person name="Nguyen P."/>
            <person name="Husnik F."/>
            <person name="Darby A.C."/>
        </authorList>
    </citation>
    <scope>NUCLEOTIDE SEQUENCE [LARGE SCALE GENOMIC DNA]</scope>
    <source>
        <strain evidence="2 3">CB</strain>
    </source>
</reference>
<dbReference type="GO" id="GO:0003887">
    <property type="term" value="F:DNA-directed DNA polymerase activity"/>
    <property type="evidence" value="ECO:0007669"/>
    <property type="project" value="UniProtKB-KW"/>
</dbReference>
<proteinExistence type="predicted"/>
<keyword evidence="1 2" id="KW-0548">Nucleotidyltransferase</keyword>
<dbReference type="KEGG" id="asy:AUT07_00270"/>
<dbReference type="GO" id="GO:0006260">
    <property type="term" value="P:DNA replication"/>
    <property type="evidence" value="ECO:0007669"/>
    <property type="project" value="UniProtKB-KW"/>
</dbReference>
<dbReference type="Gene3D" id="3.40.50.10220">
    <property type="entry name" value="DNA polymerase III, psi subunit"/>
    <property type="match status" value="1"/>
</dbReference>
<evidence type="ECO:0000256" key="1">
    <source>
        <dbReference type="PIRNR" id="PIRNR029225"/>
    </source>
</evidence>
<protein>
    <recommendedName>
        <fullName evidence="1">DNA polymerase III subunit psi</fullName>
    </recommendedName>
</protein>
<dbReference type="EMBL" id="CP013920">
    <property type="protein sequence ID" value="AMA64852.1"/>
    <property type="molecule type" value="Genomic_DNA"/>
</dbReference>
<name>A0A0X9W6G2_9GAMM</name>
<dbReference type="InterPro" id="IPR036654">
    <property type="entry name" value="DNA_pol_III_psi_sf"/>
</dbReference>
<dbReference type="SUPFAM" id="SSF102220">
    <property type="entry name" value="DNA polymerase III psi subunit"/>
    <property type="match status" value="1"/>
</dbReference>
<keyword evidence="3" id="KW-1185">Reference proteome</keyword>
<dbReference type="OrthoDB" id="5682636at2"/>
<dbReference type="GO" id="GO:0008408">
    <property type="term" value="F:3'-5' exonuclease activity"/>
    <property type="evidence" value="ECO:0007669"/>
    <property type="project" value="InterPro"/>
</dbReference>
<evidence type="ECO:0000313" key="3">
    <source>
        <dbReference type="Proteomes" id="UP000069926"/>
    </source>
</evidence>
<accession>A0A0X9W6G2</accession>
<evidence type="ECO:0000313" key="2">
    <source>
        <dbReference type="EMBL" id="AMA64852.1"/>
    </source>
</evidence>
<dbReference type="STRING" id="634113.AUT07_00270"/>
<keyword evidence="1" id="KW-0239">DNA-directed DNA polymerase</keyword>
<keyword evidence="1" id="KW-0235">DNA replication</keyword>
<gene>
    <name evidence="2" type="primary">holD</name>
    <name evidence="2" type="ORF">AUT07_00270</name>
</gene>
<keyword evidence="1 2" id="KW-0808">Transferase</keyword>
<dbReference type="Proteomes" id="UP000069926">
    <property type="component" value="Chromosome"/>
</dbReference>
<dbReference type="RefSeq" id="WP_066283170.1">
    <property type="nucleotide sequence ID" value="NZ_CP013920.1"/>
</dbReference>
<dbReference type="PIRSF" id="PIRSF029225">
    <property type="entry name" value="DNA_pol_III_psi"/>
    <property type="match status" value="1"/>
</dbReference>